<protein>
    <submittedName>
        <fullName evidence="8">DUF4102 domain-containing protein</fullName>
    </submittedName>
</protein>
<accession>A0A5A9W7N1</accession>
<keyword evidence="3 5" id="KW-0238">DNA-binding</keyword>
<dbReference type="RefSeq" id="WP_149389723.1">
    <property type="nucleotide sequence ID" value="NZ_SMRS01000001.1"/>
</dbReference>
<dbReference type="Pfam" id="PF13356">
    <property type="entry name" value="Arm-DNA-bind_3"/>
    <property type="match status" value="1"/>
</dbReference>
<dbReference type="InterPro" id="IPR053876">
    <property type="entry name" value="Phage_int_M"/>
</dbReference>
<comment type="caution">
    <text evidence="8">The sequence shown here is derived from an EMBL/GenBank/DDBJ whole genome shotgun (WGS) entry which is preliminary data.</text>
</comment>
<dbReference type="GO" id="GO:0006310">
    <property type="term" value="P:DNA recombination"/>
    <property type="evidence" value="ECO:0007669"/>
    <property type="project" value="UniProtKB-KW"/>
</dbReference>
<keyword evidence="2" id="KW-0229">DNA integration</keyword>
<evidence type="ECO:0000256" key="5">
    <source>
        <dbReference type="PROSITE-ProRule" id="PRU01248"/>
    </source>
</evidence>
<dbReference type="InterPro" id="IPR025166">
    <property type="entry name" value="Integrase_DNA_bind_dom"/>
</dbReference>
<evidence type="ECO:0000313" key="8">
    <source>
        <dbReference type="EMBL" id="KAA0876474.1"/>
    </source>
</evidence>
<evidence type="ECO:0000259" key="6">
    <source>
        <dbReference type="PROSITE" id="PS51898"/>
    </source>
</evidence>
<dbReference type="InterPro" id="IPR010998">
    <property type="entry name" value="Integrase_recombinase_N"/>
</dbReference>
<dbReference type="InterPro" id="IPR013762">
    <property type="entry name" value="Integrase-like_cat_sf"/>
</dbReference>
<keyword evidence="9" id="KW-1185">Reference proteome</keyword>
<dbReference type="InterPro" id="IPR038488">
    <property type="entry name" value="Integrase_DNA-bd_sf"/>
</dbReference>
<dbReference type="GO" id="GO:0015074">
    <property type="term" value="P:DNA integration"/>
    <property type="evidence" value="ECO:0007669"/>
    <property type="project" value="UniProtKB-KW"/>
</dbReference>
<dbReference type="InterPro" id="IPR002104">
    <property type="entry name" value="Integrase_catalytic"/>
</dbReference>
<keyword evidence="4" id="KW-0233">DNA recombination</keyword>
<sequence length="410" mass="46737">MPLSDRQIKAAKPQEKTYRLSDEKSLYLEITPTGGKYWRLKFRIHGKEKRLAIGVYPDVSLAAAREQRDIARQQLMQGIDPSAAKKAQKQTGREAAENSFEMIAREWFSIRMSDKSEGHQARTIRALEKHLFGSIGNRPISEISALDLLPVLRKIEDKGHVETAHRVKQVAGQVFRYGIVTGRCERDPCTDLKDALRPTKKNHFAAITDPKELGRLLVSIDEYTGTPAVIAALKCSALWFCRPGELRHVRWDQINWDEKRIEITAEKTHQQHIIPLARQSIEILESLKPITGRSQFVFPSARGASRPMSDGAVRIALRGMGYDRETHTAHGFRATARTLLDEVLNYRIEWIEQQLAHEVKDANGRSYNRTKHLDQRREMMQHWADYMDQLKSAAGKNNVICAIETKKASA</sequence>
<dbReference type="Pfam" id="PF22022">
    <property type="entry name" value="Phage_int_M"/>
    <property type="match status" value="1"/>
</dbReference>
<evidence type="ECO:0000256" key="3">
    <source>
        <dbReference type="ARBA" id="ARBA00023125"/>
    </source>
</evidence>
<comment type="similarity">
    <text evidence="1">Belongs to the 'phage' integrase family.</text>
</comment>
<evidence type="ECO:0000259" key="7">
    <source>
        <dbReference type="PROSITE" id="PS51900"/>
    </source>
</evidence>
<dbReference type="EMBL" id="SMRS01000001">
    <property type="protein sequence ID" value="KAA0876474.1"/>
    <property type="molecule type" value="Genomic_DNA"/>
</dbReference>
<name>A0A5A9W7N1_9GAMM</name>
<reference evidence="8 9" key="1">
    <citation type="submission" date="2019-03" db="EMBL/GenBank/DDBJ databases">
        <title>Nitrincola sp. nov. isolated from an Indian soda lake.</title>
        <authorList>
            <person name="Joshi A."/>
            <person name="Thite S.V."/>
            <person name="Joseph N."/>
            <person name="Dhotre D."/>
            <person name="Moorthy M."/>
            <person name="Shouche Y.S."/>
        </authorList>
    </citation>
    <scope>NUCLEOTIDE SEQUENCE [LARGE SCALE GENOMIC DNA]</scope>
    <source>
        <strain evidence="8 9">MEB193</strain>
    </source>
</reference>
<dbReference type="Proteomes" id="UP000325302">
    <property type="component" value="Unassembled WGS sequence"/>
</dbReference>
<dbReference type="CDD" id="cd00801">
    <property type="entry name" value="INT_P4_C"/>
    <property type="match status" value="1"/>
</dbReference>
<evidence type="ECO:0000313" key="9">
    <source>
        <dbReference type="Proteomes" id="UP000325302"/>
    </source>
</evidence>
<dbReference type="Pfam" id="PF00589">
    <property type="entry name" value="Phage_integrase"/>
    <property type="match status" value="1"/>
</dbReference>
<dbReference type="PROSITE" id="PS51900">
    <property type="entry name" value="CB"/>
    <property type="match status" value="1"/>
</dbReference>
<evidence type="ECO:0000256" key="4">
    <source>
        <dbReference type="ARBA" id="ARBA00023172"/>
    </source>
</evidence>
<dbReference type="Gene3D" id="3.30.160.390">
    <property type="entry name" value="Integrase, DNA-binding domain"/>
    <property type="match status" value="1"/>
</dbReference>
<dbReference type="InterPro" id="IPR044068">
    <property type="entry name" value="CB"/>
</dbReference>
<gene>
    <name evidence="8" type="ORF">E1H14_01745</name>
</gene>
<feature type="domain" description="Tyr recombinase" evidence="6">
    <location>
        <begin position="203"/>
        <end position="388"/>
    </location>
</feature>
<feature type="domain" description="Core-binding (CB)" evidence="7">
    <location>
        <begin position="98"/>
        <end position="179"/>
    </location>
</feature>
<dbReference type="InterPro" id="IPR050808">
    <property type="entry name" value="Phage_Integrase"/>
</dbReference>
<dbReference type="PANTHER" id="PTHR30629:SF2">
    <property type="entry name" value="PROPHAGE INTEGRASE INTS-RELATED"/>
    <property type="match status" value="1"/>
</dbReference>
<evidence type="ECO:0000256" key="2">
    <source>
        <dbReference type="ARBA" id="ARBA00022908"/>
    </source>
</evidence>
<dbReference type="OrthoDB" id="9795573at2"/>
<dbReference type="PANTHER" id="PTHR30629">
    <property type="entry name" value="PROPHAGE INTEGRASE"/>
    <property type="match status" value="1"/>
</dbReference>
<dbReference type="AlphaFoldDB" id="A0A5A9W7N1"/>
<dbReference type="GO" id="GO:0003677">
    <property type="term" value="F:DNA binding"/>
    <property type="evidence" value="ECO:0007669"/>
    <property type="project" value="UniProtKB-UniRule"/>
</dbReference>
<dbReference type="Gene3D" id="1.10.150.130">
    <property type="match status" value="1"/>
</dbReference>
<evidence type="ECO:0000256" key="1">
    <source>
        <dbReference type="ARBA" id="ARBA00008857"/>
    </source>
</evidence>
<dbReference type="PROSITE" id="PS51898">
    <property type="entry name" value="TYR_RECOMBINASE"/>
    <property type="match status" value="1"/>
</dbReference>
<proteinExistence type="inferred from homology"/>
<dbReference type="SUPFAM" id="SSF56349">
    <property type="entry name" value="DNA breaking-rejoining enzymes"/>
    <property type="match status" value="1"/>
</dbReference>
<organism evidence="8 9">
    <name type="scientific">Nitrincola tapanii</name>
    <dbReference type="NCBI Taxonomy" id="1708751"/>
    <lineage>
        <taxon>Bacteria</taxon>
        <taxon>Pseudomonadati</taxon>
        <taxon>Pseudomonadota</taxon>
        <taxon>Gammaproteobacteria</taxon>
        <taxon>Oceanospirillales</taxon>
        <taxon>Oceanospirillaceae</taxon>
        <taxon>Nitrincola</taxon>
    </lineage>
</organism>
<dbReference type="Gene3D" id="1.10.443.10">
    <property type="entry name" value="Intergrase catalytic core"/>
    <property type="match status" value="1"/>
</dbReference>
<dbReference type="InterPro" id="IPR011010">
    <property type="entry name" value="DNA_brk_join_enz"/>
</dbReference>